<evidence type="ECO:0000256" key="2">
    <source>
        <dbReference type="ARBA" id="ARBA00022692"/>
    </source>
</evidence>
<dbReference type="InterPro" id="IPR052337">
    <property type="entry name" value="SAT4-like"/>
</dbReference>
<name>A0A8H4LFK1_9HYPO</name>
<evidence type="ECO:0000313" key="9">
    <source>
        <dbReference type="Proteomes" id="UP000554235"/>
    </source>
</evidence>
<comment type="caution">
    <text evidence="8">The sequence shown here is derived from an EMBL/GenBank/DDBJ whole genome shotgun (WGS) entry which is preliminary data.</text>
</comment>
<protein>
    <submittedName>
        <fullName evidence="8">Integral membrane PTH11</fullName>
    </submittedName>
</protein>
<dbReference type="AlphaFoldDB" id="A0A8H4LFK1"/>
<dbReference type="InterPro" id="IPR000182">
    <property type="entry name" value="GNAT_dom"/>
</dbReference>
<keyword evidence="3 6" id="KW-1133">Transmembrane helix</keyword>
<dbReference type="EMBL" id="JAADYS010000795">
    <property type="protein sequence ID" value="KAF4467059.1"/>
    <property type="molecule type" value="Genomic_DNA"/>
</dbReference>
<feature type="transmembrane region" description="Helical" evidence="6">
    <location>
        <begin position="105"/>
        <end position="126"/>
    </location>
</feature>
<dbReference type="InterPro" id="IPR016181">
    <property type="entry name" value="Acyl_CoA_acyltransferase"/>
</dbReference>
<dbReference type="InterPro" id="IPR049326">
    <property type="entry name" value="Rhodopsin_dom_fungi"/>
</dbReference>
<dbReference type="Proteomes" id="UP000554235">
    <property type="component" value="Unassembled WGS sequence"/>
</dbReference>
<accession>A0A8H4LFK1</accession>
<feature type="transmembrane region" description="Helical" evidence="6">
    <location>
        <begin position="220"/>
        <end position="242"/>
    </location>
</feature>
<keyword evidence="2 6" id="KW-0812">Transmembrane</keyword>
<dbReference type="CDD" id="cd04301">
    <property type="entry name" value="NAT_SF"/>
    <property type="match status" value="1"/>
</dbReference>
<comment type="similarity">
    <text evidence="5">Belongs to the SAT4 family.</text>
</comment>
<dbReference type="GO" id="GO:0016020">
    <property type="term" value="C:membrane"/>
    <property type="evidence" value="ECO:0007669"/>
    <property type="project" value="UniProtKB-SubCell"/>
</dbReference>
<dbReference type="Pfam" id="PF20684">
    <property type="entry name" value="Fung_rhodopsin"/>
    <property type="match status" value="1"/>
</dbReference>
<proteinExistence type="inferred from homology"/>
<gene>
    <name evidence="8" type="ORF">FALBO_6073</name>
</gene>
<keyword evidence="4 6" id="KW-0472">Membrane</keyword>
<evidence type="ECO:0000256" key="1">
    <source>
        <dbReference type="ARBA" id="ARBA00004141"/>
    </source>
</evidence>
<evidence type="ECO:0000313" key="8">
    <source>
        <dbReference type="EMBL" id="KAF4467059.1"/>
    </source>
</evidence>
<feature type="transmembrane region" description="Helical" evidence="6">
    <location>
        <begin position="46"/>
        <end position="65"/>
    </location>
</feature>
<reference evidence="8 9" key="1">
    <citation type="submission" date="2020-01" db="EMBL/GenBank/DDBJ databases">
        <title>Identification and distribution of gene clusters putatively required for synthesis of sphingolipid metabolism inhibitors in phylogenetically diverse species of the filamentous fungus Fusarium.</title>
        <authorList>
            <person name="Kim H.-S."/>
            <person name="Busman M."/>
            <person name="Brown D.W."/>
            <person name="Divon H."/>
            <person name="Uhlig S."/>
            <person name="Proctor R.H."/>
        </authorList>
    </citation>
    <scope>NUCLEOTIDE SEQUENCE [LARGE SCALE GENOMIC DNA]</scope>
    <source>
        <strain evidence="8 9">NRRL 20459</strain>
    </source>
</reference>
<dbReference type="PANTHER" id="PTHR33048:SF2">
    <property type="entry name" value="SRPK"/>
    <property type="match status" value="1"/>
</dbReference>
<dbReference type="Gene3D" id="3.40.630.30">
    <property type="match status" value="1"/>
</dbReference>
<dbReference type="Pfam" id="PF00583">
    <property type="entry name" value="Acetyltransf_1"/>
    <property type="match status" value="1"/>
</dbReference>
<sequence length="543" mass="60411">MADSAIRSFTIEALSLLAVSICVILFRTYVRIAQVGIRRLAPDDYLMLLVIIPYSIETSMAYFVGNVFHGLSNSNMTPAQRAALDSESTEFKWRVGGSKSQVTGWVMYSTVLWVIKSALCAFYLRLTGGLPPYKSRIYAGFGIIVVTYITVICSLLFSCQPFHKFWQINPDPGNHCQSAASRVYIFVVVTLNISTDVYLLFIPIPMLWSAQIRKAKKVGLIVLFSGGIFVMVAGILRAVLIIKNPTTGALQSASWAVRESFVAIVTSNLPMTYGWFQQKLKPVLGSWLSSSDTNHKSGPEPGSMVLDNVGHHSGWRSEHGESMTGERSIDESGDGVYMHSDLASSDEIMCSSLTTHNRCLSEAMETAASRLRQQSWRRDSYLISTDSSLLPISKLIEVFSSDEFYWAKAMPEAAMKEMLDNSLCFGLYHSPDKTNPEDGAGIFVGIARGVTDFTTFFYLTDVWVDPTYQGKGLGSWLVRCVQEVIESMPYLRRSILMTASWEKTVPFYEKLMDMKVFECRQGEGLAIMEKKGAGHPAFGREGT</sequence>
<dbReference type="PANTHER" id="PTHR33048">
    <property type="entry name" value="PTH11-LIKE INTEGRAL MEMBRANE PROTEIN (AFU_ORTHOLOGUE AFUA_5G11245)"/>
    <property type="match status" value="1"/>
</dbReference>
<dbReference type="SUPFAM" id="SSF55729">
    <property type="entry name" value="Acyl-CoA N-acyltransferases (Nat)"/>
    <property type="match status" value="1"/>
</dbReference>
<dbReference type="GO" id="GO:0016747">
    <property type="term" value="F:acyltransferase activity, transferring groups other than amino-acyl groups"/>
    <property type="evidence" value="ECO:0007669"/>
    <property type="project" value="InterPro"/>
</dbReference>
<organism evidence="8 9">
    <name type="scientific">Fusarium albosuccineum</name>
    <dbReference type="NCBI Taxonomy" id="1237068"/>
    <lineage>
        <taxon>Eukaryota</taxon>
        <taxon>Fungi</taxon>
        <taxon>Dikarya</taxon>
        <taxon>Ascomycota</taxon>
        <taxon>Pezizomycotina</taxon>
        <taxon>Sordariomycetes</taxon>
        <taxon>Hypocreomycetidae</taxon>
        <taxon>Hypocreales</taxon>
        <taxon>Nectriaceae</taxon>
        <taxon>Fusarium</taxon>
        <taxon>Fusarium decemcellulare species complex</taxon>
    </lineage>
</organism>
<dbReference type="PROSITE" id="PS51186">
    <property type="entry name" value="GNAT"/>
    <property type="match status" value="1"/>
</dbReference>
<keyword evidence="9" id="KW-1185">Reference proteome</keyword>
<evidence type="ECO:0000256" key="4">
    <source>
        <dbReference type="ARBA" id="ARBA00023136"/>
    </source>
</evidence>
<feature type="domain" description="N-acetyltransferase" evidence="7">
    <location>
        <begin position="441"/>
        <end position="543"/>
    </location>
</feature>
<feature type="transmembrane region" description="Helical" evidence="6">
    <location>
        <begin position="6"/>
        <end position="26"/>
    </location>
</feature>
<evidence type="ECO:0000256" key="3">
    <source>
        <dbReference type="ARBA" id="ARBA00022989"/>
    </source>
</evidence>
<feature type="transmembrane region" description="Helical" evidence="6">
    <location>
        <begin position="183"/>
        <end position="208"/>
    </location>
</feature>
<evidence type="ECO:0000256" key="5">
    <source>
        <dbReference type="ARBA" id="ARBA00038359"/>
    </source>
</evidence>
<evidence type="ECO:0000259" key="7">
    <source>
        <dbReference type="PROSITE" id="PS51186"/>
    </source>
</evidence>
<feature type="transmembrane region" description="Helical" evidence="6">
    <location>
        <begin position="138"/>
        <end position="163"/>
    </location>
</feature>
<evidence type="ECO:0000256" key="6">
    <source>
        <dbReference type="SAM" id="Phobius"/>
    </source>
</evidence>
<dbReference type="OrthoDB" id="2988756at2759"/>
<comment type="subcellular location">
    <subcellularLocation>
        <location evidence="1">Membrane</location>
        <topology evidence="1">Multi-pass membrane protein</topology>
    </subcellularLocation>
</comment>